<dbReference type="AlphaFoldDB" id="A0A0E9T6E1"/>
<name>A0A0E9T6E1_ANGAN</name>
<protein>
    <submittedName>
        <fullName evidence="2">Uncharacterized protein</fullName>
    </submittedName>
</protein>
<keyword evidence="1" id="KW-1133">Transmembrane helix</keyword>
<evidence type="ECO:0000313" key="2">
    <source>
        <dbReference type="EMBL" id="JAH48243.1"/>
    </source>
</evidence>
<reference evidence="2" key="2">
    <citation type="journal article" date="2015" name="Fish Shellfish Immunol.">
        <title>Early steps in the European eel (Anguilla anguilla)-Vibrio vulnificus interaction in the gills: Role of the RtxA13 toxin.</title>
        <authorList>
            <person name="Callol A."/>
            <person name="Pajuelo D."/>
            <person name="Ebbesson L."/>
            <person name="Teles M."/>
            <person name="MacKenzie S."/>
            <person name="Amaro C."/>
        </authorList>
    </citation>
    <scope>NUCLEOTIDE SEQUENCE</scope>
</reference>
<dbReference type="EMBL" id="GBXM01060334">
    <property type="protein sequence ID" value="JAH48243.1"/>
    <property type="molecule type" value="Transcribed_RNA"/>
</dbReference>
<feature type="transmembrane region" description="Helical" evidence="1">
    <location>
        <begin position="6"/>
        <end position="22"/>
    </location>
</feature>
<evidence type="ECO:0000256" key="1">
    <source>
        <dbReference type="SAM" id="Phobius"/>
    </source>
</evidence>
<proteinExistence type="predicted"/>
<reference evidence="2" key="1">
    <citation type="submission" date="2014-11" db="EMBL/GenBank/DDBJ databases">
        <authorList>
            <person name="Amaro Gonzalez C."/>
        </authorList>
    </citation>
    <scope>NUCLEOTIDE SEQUENCE</scope>
</reference>
<accession>A0A0E9T6E1</accession>
<organism evidence="2">
    <name type="scientific">Anguilla anguilla</name>
    <name type="common">European freshwater eel</name>
    <name type="synonym">Muraena anguilla</name>
    <dbReference type="NCBI Taxonomy" id="7936"/>
    <lineage>
        <taxon>Eukaryota</taxon>
        <taxon>Metazoa</taxon>
        <taxon>Chordata</taxon>
        <taxon>Craniata</taxon>
        <taxon>Vertebrata</taxon>
        <taxon>Euteleostomi</taxon>
        <taxon>Actinopterygii</taxon>
        <taxon>Neopterygii</taxon>
        <taxon>Teleostei</taxon>
        <taxon>Anguilliformes</taxon>
        <taxon>Anguillidae</taxon>
        <taxon>Anguilla</taxon>
    </lineage>
</organism>
<keyword evidence="1" id="KW-0472">Membrane</keyword>
<keyword evidence="1" id="KW-0812">Transmembrane</keyword>
<sequence length="38" mass="4573">MHISSIYIFYILHSITVLHGFSQELSFRNMYTVQCHKK</sequence>